<sequence>MKTAVLIQARLGSTRLPGKMTLAFDQEAGIFEILLQKLVQIEDLPIYLVTSQRSENDELEEIANAYGVGVFRGSEEDVLDRFIKAADQFDVERVVRVCADNPFLSVPKLKELIALSNANLDADYCSFAIGGKAVILHHLGLFCEVVKTSALKKAYRLTQDTLYLEHVTNFIYTHLDIFKVCLHELGEDYIAHQHIRLTVDTLNDFNLAARIFKAVKDKEFKDALSLLQFIDQNEEWTSVMKNEIVKNTK</sequence>
<dbReference type="STRING" id="477690.SAMN05216474_0937"/>
<dbReference type="InterPro" id="IPR029044">
    <property type="entry name" value="Nucleotide-diphossugar_trans"/>
</dbReference>
<reference evidence="1 2" key="1">
    <citation type="submission" date="2016-10" db="EMBL/GenBank/DDBJ databases">
        <authorList>
            <person name="de Groot N.N."/>
        </authorList>
    </citation>
    <scope>NUCLEOTIDE SEQUENCE [LARGE SCALE GENOMIC DNA]</scope>
    <source>
        <strain evidence="1 2">CGMCC 1.7005</strain>
    </source>
</reference>
<dbReference type="EMBL" id="FPAS01000001">
    <property type="protein sequence ID" value="SFT50473.1"/>
    <property type="molecule type" value="Genomic_DNA"/>
</dbReference>
<evidence type="ECO:0000313" key="1">
    <source>
        <dbReference type="EMBL" id="SFT50473.1"/>
    </source>
</evidence>
<dbReference type="PANTHER" id="PTHR42866:SF1">
    <property type="entry name" value="SPORE COAT POLYSACCHARIDE BIOSYNTHESIS PROTEIN SPSF"/>
    <property type="match status" value="1"/>
</dbReference>
<dbReference type="Pfam" id="PF02348">
    <property type="entry name" value="CTP_transf_3"/>
    <property type="match status" value="1"/>
</dbReference>
<dbReference type="OrthoDB" id="9815559at2"/>
<dbReference type="Gene3D" id="3.90.550.10">
    <property type="entry name" value="Spore Coat Polysaccharide Biosynthesis Protein SpsA, Chain A"/>
    <property type="match status" value="1"/>
</dbReference>
<keyword evidence="2" id="KW-1185">Reference proteome</keyword>
<accession>A0A1I6YIY4</accession>
<name>A0A1I6YIY4_9FLAO</name>
<dbReference type="InterPro" id="IPR003329">
    <property type="entry name" value="Cytidylyl_trans"/>
</dbReference>
<organism evidence="1 2">
    <name type="scientific">Lishizhenia tianjinensis</name>
    <dbReference type="NCBI Taxonomy" id="477690"/>
    <lineage>
        <taxon>Bacteria</taxon>
        <taxon>Pseudomonadati</taxon>
        <taxon>Bacteroidota</taxon>
        <taxon>Flavobacteriia</taxon>
        <taxon>Flavobacteriales</taxon>
        <taxon>Crocinitomicaceae</taxon>
        <taxon>Lishizhenia</taxon>
    </lineage>
</organism>
<dbReference type="SUPFAM" id="SSF53448">
    <property type="entry name" value="Nucleotide-diphospho-sugar transferases"/>
    <property type="match status" value="1"/>
</dbReference>
<proteinExistence type="predicted"/>
<dbReference type="PANTHER" id="PTHR42866">
    <property type="entry name" value="3-DEOXY-MANNO-OCTULOSONATE CYTIDYLYLTRANSFERASE"/>
    <property type="match status" value="1"/>
</dbReference>
<protein>
    <submittedName>
        <fullName evidence="1">Spore coat polysaccharide biosynthesis protein SpsF</fullName>
    </submittedName>
</protein>
<dbReference type="AlphaFoldDB" id="A0A1I6YIY4"/>
<dbReference type="Proteomes" id="UP000236454">
    <property type="component" value="Unassembled WGS sequence"/>
</dbReference>
<gene>
    <name evidence="1" type="ORF">SAMN05216474_0937</name>
</gene>
<dbReference type="RefSeq" id="WP_090246902.1">
    <property type="nucleotide sequence ID" value="NZ_FPAS01000001.1"/>
</dbReference>
<dbReference type="GO" id="GO:0005829">
    <property type="term" value="C:cytosol"/>
    <property type="evidence" value="ECO:0007669"/>
    <property type="project" value="TreeGrafter"/>
</dbReference>
<evidence type="ECO:0000313" key="2">
    <source>
        <dbReference type="Proteomes" id="UP000236454"/>
    </source>
</evidence>